<keyword evidence="3" id="KW-1185">Reference proteome</keyword>
<evidence type="ECO:0000313" key="3">
    <source>
        <dbReference type="Proteomes" id="UP001151760"/>
    </source>
</evidence>
<feature type="region of interest" description="Disordered" evidence="1">
    <location>
        <begin position="445"/>
        <end position="490"/>
    </location>
</feature>
<feature type="compositionally biased region" description="Basic and acidic residues" evidence="1">
    <location>
        <begin position="183"/>
        <end position="192"/>
    </location>
</feature>
<reference evidence="2" key="1">
    <citation type="journal article" date="2022" name="Int. J. Mol. Sci.">
        <title>Draft Genome of Tanacetum Coccineum: Genomic Comparison of Closely Related Tanacetum-Family Plants.</title>
        <authorList>
            <person name="Yamashiro T."/>
            <person name="Shiraishi A."/>
            <person name="Nakayama K."/>
            <person name="Satake H."/>
        </authorList>
    </citation>
    <scope>NUCLEOTIDE SEQUENCE</scope>
</reference>
<feature type="compositionally biased region" description="Low complexity" evidence="1">
    <location>
        <begin position="112"/>
        <end position="125"/>
    </location>
</feature>
<feature type="region of interest" description="Disordered" evidence="1">
    <location>
        <begin position="183"/>
        <end position="238"/>
    </location>
</feature>
<protein>
    <submittedName>
        <fullName evidence="2">Uncharacterized protein</fullName>
    </submittedName>
</protein>
<feature type="compositionally biased region" description="Gly residues" evidence="1">
    <location>
        <begin position="464"/>
        <end position="490"/>
    </location>
</feature>
<feature type="compositionally biased region" description="Acidic residues" evidence="1">
    <location>
        <begin position="102"/>
        <end position="111"/>
    </location>
</feature>
<gene>
    <name evidence="2" type="ORF">Tco_0874707</name>
</gene>
<accession>A0ABQ5BMS4</accession>
<reference evidence="2" key="2">
    <citation type="submission" date="2022-01" db="EMBL/GenBank/DDBJ databases">
        <authorList>
            <person name="Yamashiro T."/>
            <person name="Shiraishi A."/>
            <person name="Satake H."/>
            <person name="Nakayama K."/>
        </authorList>
    </citation>
    <scope>NUCLEOTIDE SEQUENCE</scope>
</reference>
<sequence length="514" mass="56078">MDRLSLEREILLSPGLIPFDPLPYRTRVPSGLSGGGGCEVLGIKSQGYREPGYGYFSILISSDSSGDSVGTPIGLSRFLWIHLRIAWGHLLDVPDISPFLSSDDDPTDSDAPDTPSSPTHDTPFTEITASTQRSPIIPHRRVMLLAPGQPIPHGRPYRYHLNGPVHMMTARKRVRPLPTHRLAERHPADHSSSDSSSEASLDFHSDASSDSSSRHSLSDHSSPDLPGTSAGLSRKRHRSPMTYVPALSPVSGALSPVHADLIPSPKRVRDSGYSTDVEVDLRETSLRDDAIVKVSDKPHLEQDSDPKIQAEIDECRAYADALRDRGIDARVVVEAIDRDETEMGVRGPVEIRVERVTHPLMPEDIPEPAHEGSVEVTYETLGDLVQRIVGGKSAVITLTERIAELERDKRRLRGTMPNTRSGASMTREEFEELVNRRVAEEMETREAARTLEPLNENVDEQEGENGGNGNGGNGNGGNGNGGNGGNGNGHRNGNHGMNYGGFMPVARECTFQDF</sequence>
<dbReference type="Proteomes" id="UP001151760">
    <property type="component" value="Unassembled WGS sequence"/>
</dbReference>
<feature type="region of interest" description="Disordered" evidence="1">
    <location>
        <begin position="101"/>
        <end position="138"/>
    </location>
</feature>
<feature type="non-terminal residue" evidence="2">
    <location>
        <position position="514"/>
    </location>
</feature>
<comment type="caution">
    <text evidence="2">The sequence shown here is derived from an EMBL/GenBank/DDBJ whole genome shotgun (WGS) entry which is preliminary data.</text>
</comment>
<evidence type="ECO:0000256" key="1">
    <source>
        <dbReference type="SAM" id="MobiDB-lite"/>
    </source>
</evidence>
<dbReference type="EMBL" id="BQNB010013440">
    <property type="protein sequence ID" value="GJT16001.1"/>
    <property type="molecule type" value="Genomic_DNA"/>
</dbReference>
<evidence type="ECO:0000313" key="2">
    <source>
        <dbReference type="EMBL" id="GJT16001.1"/>
    </source>
</evidence>
<feature type="compositionally biased region" description="Basic and acidic residues" evidence="1">
    <location>
        <begin position="201"/>
        <end position="222"/>
    </location>
</feature>
<proteinExistence type="predicted"/>
<name>A0ABQ5BMS4_9ASTR</name>
<organism evidence="2 3">
    <name type="scientific">Tanacetum coccineum</name>
    <dbReference type="NCBI Taxonomy" id="301880"/>
    <lineage>
        <taxon>Eukaryota</taxon>
        <taxon>Viridiplantae</taxon>
        <taxon>Streptophyta</taxon>
        <taxon>Embryophyta</taxon>
        <taxon>Tracheophyta</taxon>
        <taxon>Spermatophyta</taxon>
        <taxon>Magnoliopsida</taxon>
        <taxon>eudicotyledons</taxon>
        <taxon>Gunneridae</taxon>
        <taxon>Pentapetalae</taxon>
        <taxon>asterids</taxon>
        <taxon>campanulids</taxon>
        <taxon>Asterales</taxon>
        <taxon>Asteraceae</taxon>
        <taxon>Asteroideae</taxon>
        <taxon>Anthemideae</taxon>
        <taxon>Anthemidinae</taxon>
        <taxon>Tanacetum</taxon>
    </lineage>
</organism>